<dbReference type="Pfam" id="PF01649">
    <property type="entry name" value="Ribosomal_S20p"/>
    <property type="match status" value="1"/>
</dbReference>
<dbReference type="GO" id="GO:0006412">
    <property type="term" value="P:translation"/>
    <property type="evidence" value="ECO:0007669"/>
    <property type="project" value="UniProtKB-UniRule"/>
</dbReference>
<gene>
    <name evidence="8" type="primary">rpsT</name>
    <name evidence="10" type="ordered locus">Desti_2875</name>
</gene>
<keyword evidence="5 8" id="KW-0689">Ribosomal protein</keyword>
<evidence type="ECO:0000256" key="7">
    <source>
        <dbReference type="ARBA" id="ARBA00035136"/>
    </source>
</evidence>
<dbReference type="PANTHER" id="PTHR33398">
    <property type="entry name" value="30S RIBOSOMAL PROTEIN S20"/>
    <property type="match status" value="1"/>
</dbReference>
<feature type="compositionally biased region" description="Basic residues" evidence="9">
    <location>
        <begin position="7"/>
        <end position="24"/>
    </location>
</feature>
<evidence type="ECO:0000256" key="1">
    <source>
        <dbReference type="ARBA" id="ARBA00003134"/>
    </source>
</evidence>
<protein>
    <recommendedName>
        <fullName evidence="7 8">Small ribosomal subunit protein bS20</fullName>
    </recommendedName>
</protein>
<proteinExistence type="inferred from homology"/>
<dbReference type="OrthoDB" id="9807974at2"/>
<evidence type="ECO:0000313" key="10">
    <source>
        <dbReference type="EMBL" id="AFM25544.1"/>
    </source>
</evidence>
<dbReference type="GO" id="GO:0003735">
    <property type="term" value="F:structural constituent of ribosome"/>
    <property type="evidence" value="ECO:0007669"/>
    <property type="project" value="InterPro"/>
</dbReference>
<organism evidence="10 11">
    <name type="scientific">Desulfomonile tiedjei (strain ATCC 49306 / DSM 6799 / DCB-1)</name>
    <dbReference type="NCBI Taxonomy" id="706587"/>
    <lineage>
        <taxon>Bacteria</taxon>
        <taxon>Pseudomonadati</taxon>
        <taxon>Thermodesulfobacteriota</taxon>
        <taxon>Desulfomonilia</taxon>
        <taxon>Desulfomonilales</taxon>
        <taxon>Desulfomonilaceae</taxon>
        <taxon>Desulfomonile</taxon>
    </lineage>
</organism>
<evidence type="ECO:0000256" key="2">
    <source>
        <dbReference type="ARBA" id="ARBA00007634"/>
    </source>
</evidence>
<evidence type="ECO:0000313" key="11">
    <source>
        <dbReference type="Proteomes" id="UP000006055"/>
    </source>
</evidence>
<evidence type="ECO:0000256" key="5">
    <source>
        <dbReference type="ARBA" id="ARBA00022980"/>
    </source>
</evidence>
<evidence type="ECO:0000256" key="9">
    <source>
        <dbReference type="SAM" id="MobiDB-lite"/>
    </source>
</evidence>
<dbReference type="Proteomes" id="UP000006055">
    <property type="component" value="Chromosome"/>
</dbReference>
<dbReference type="GO" id="GO:0015935">
    <property type="term" value="C:small ribosomal subunit"/>
    <property type="evidence" value="ECO:0007669"/>
    <property type="project" value="TreeGrafter"/>
</dbReference>
<dbReference type="RefSeq" id="WP_014810682.1">
    <property type="nucleotide sequence ID" value="NC_018025.1"/>
</dbReference>
<dbReference type="SUPFAM" id="SSF46992">
    <property type="entry name" value="Ribosomal protein S20"/>
    <property type="match status" value="1"/>
</dbReference>
<keyword evidence="4 8" id="KW-0694">RNA-binding</keyword>
<name>I4C7K3_DESTA</name>
<dbReference type="Gene3D" id="1.20.58.110">
    <property type="entry name" value="Ribosomal protein S20"/>
    <property type="match status" value="1"/>
</dbReference>
<dbReference type="GO" id="GO:0070181">
    <property type="term" value="F:small ribosomal subunit rRNA binding"/>
    <property type="evidence" value="ECO:0007669"/>
    <property type="project" value="TreeGrafter"/>
</dbReference>
<keyword evidence="3 8" id="KW-0699">rRNA-binding</keyword>
<dbReference type="HAMAP" id="MF_00500">
    <property type="entry name" value="Ribosomal_bS20"/>
    <property type="match status" value="1"/>
</dbReference>
<accession>I4C7K3</accession>
<dbReference type="EMBL" id="CP003360">
    <property type="protein sequence ID" value="AFM25544.1"/>
    <property type="molecule type" value="Genomic_DNA"/>
</dbReference>
<evidence type="ECO:0000256" key="6">
    <source>
        <dbReference type="ARBA" id="ARBA00023274"/>
    </source>
</evidence>
<dbReference type="HOGENOM" id="CLU_160655_3_1_7"/>
<dbReference type="InterPro" id="IPR036510">
    <property type="entry name" value="Ribosomal_bS20_sf"/>
</dbReference>
<keyword evidence="6 8" id="KW-0687">Ribonucleoprotein</keyword>
<dbReference type="InterPro" id="IPR002583">
    <property type="entry name" value="Ribosomal_bS20"/>
</dbReference>
<evidence type="ECO:0000256" key="3">
    <source>
        <dbReference type="ARBA" id="ARBA00022730"/>
    </source>
</evidence>
<dbReference type="FunFam" id="1.20.58.110:FF:000001">
    <property type="entry name" value="30S ribosomal protein S20"/>
    <property type="match status" value="1"/>
</dbReference>
<evidence type="ECO:0000256" key="4">
    <source>
        <dbReference type="ARBA" id="ARBA00022884"/>
    </source>
</evidence>
<evidence type="ECO:0000256" key="8">
    <source>
        <dbReference type="HAMAP-Rule" id="MF_00500"/>
    </source>
</evidence>
<dbReference type="eggNOG" id="COG0268">
    <property type="taxonomic scope" value="Bacteria"/>
</dbReference>
<dbReference type="GO" id="GO:0005829">
    <property type="term" value="C:cytosol"/>
    <property type="evidence" value="ECO:0007669"/>
    <property type="project" value="TreeGrafter"/>
</dbReference>
<dbReference type="NCBIfam" id="TIGR00029">
    <property type="entry name" value="S20"/>
    <property type="match status" value="1"/>
</dbReference>
<dbReference type="STRING" id="706587.Desti_2875"/>
<dbReference type="PANTHER" id="PTHR33398:SF1">
    <property type="entry name" value="SMALL RIBOSOMAL SUBUNIT PROTEIN BS20C"/>
    <property type="match status" value="1"/>
</dbReference>
<sequence length="84" mass="9398">MANHASALKRMRQSEKRRVRNMSYRSKVKTAIKKYLRSIEEKDGQAAGLLSEATSLLHKGVTKGIFHKNTASRTVARLSSKLAV</sequence>
<keyword evidence="11" id="KW-1185">Reference proteome</keyword>
<dbReference type="AlphaFoldDB" id="I4C7K3"/>
<comment type="function">
    <text evidence="1 8">Binds directly to 16S ribosomal RNA.</text>
</comment>
<dbReference type="KEGG" id="dti:Desti_2875"/>
<comment type="similarity">
    <text evidence="2 8">Belongs to the bacterial ribosomal protein bS20 family.</text>
</comment>
<reference evidence="11" key="1">
    <citation type="submission" date="2012-06" db="EMBL/GenBank/DDBJ databases">
        <title>Complete sequence of chromosome of Desulfomonile tiedjei DSM 6799.</title>
        <authorList>
            <person name="Lucas S."/>
            <person name="Copeland A."/>
            <person name="Lapidus A."/>
            <person name="Glavina del Rio T."/>
            <person name="Dalin E."/>
            <person name="Tice H."/>
            <person name="Bruce D."/>
            <person name="Goodwin L."/>
            <person name="Pitluck S."/>
            <person name="Peters L."/>
            <person name="Ovchinnikova G."/>
            <person name="Zeytun A."/>
            <person name="Lu M."/>
            <person name="Kyrpides N."/>
            <person name="Mavromatis K."/>
            <person name="Ivanova N."/>
            <person name="Brettin T."/>
            <person name="Detter J.C."/>
            <person name="Han C."/>
            <person name="Larimer F."/>
            <person name="Land M."/>
            <person name="Hauser L."/>
            <person name="Markowitz V."/>
            <person name="Cheng J.-F."/>
            <person name="Hugenholtz P."/>
            <person name="Woyke T."/>
            <person name="Wu D."/>
            <person name="Spring S."/>
            <person name="Schroeder M."/>
            <person name="Brambilla E."/>
            <person name="Klenk H.-P."/>
            <person name="Eisen J.A."/>
        </authorList>
    </citation>
    <scope>NUCLEOTIDE SEQUENCE [LARGE SCALE GENOMIC DNA]</scope>
    <source>
        <strain evidence="11">ATCC 49306 / DSM 6799 / DCB-1</strain>
    </source>
</reference>
<feature type="region of interest" description="Disordered" evidence="9">
    <location>
        <begin position="1"/>
        <end position="24"/>
    </location>
</feature>